<keyword evidence="8" id="KW-0297">G-protein coupled receptor</keyword>
<protein>
    <recommendedName>
        <fullName evidence="18">G-protein coupled receptors family 3 profile domain-containing protein</fullName>
    </recommendedName>
</protein>
<dbReference type="CDD" id="cd15293">
    <property type="entry name" value="7tmC_GPR158-like"/>
    <property type="match status" value="1"/>
</dbReference>
<evidence type="ECO:0000256" key="12">
    <source>
        <dbReference type="ARBA" id="ARBA00023180"/>
    </source>
</evidence>
<dbReference type="InterPro" id="IPR054714">
    <property type="entry name" value="GPR158_179_extracellular"/>
</dbReference>
<keyword evidence="3" id="KW-1003">Cell membrane</keyword>
<feature type="non-terminal residue" evidence="19">
    <location>
        <position position="1"/>
    </location>
</feature>
<comment type="similarity">
    <text evidence="2">Belongs to the G-protein coupled receptor 3 family.</text>
</comment>
<dbReference type="OrthoDB" id="2129233at2759"/>
<dbReference type="Proteomes" id="UP000678393">
    <property type="component" value="Unassembled WGS sequence"/>
</dbReference>
<dbReference type="Pfam" id="PF00003">
    <property type="entry name" value="7tm_3"/>
    <property type="match status" value="1"/>
</dbReference>
<evidence type="ECO:0000256" key="15">
    <source>
        <dbReference type="ARBA" id="ARBA00023273"/>
    </source>
</evidence>
<comment type="subcellular location">
    <subcellularLocation>
        <location evidence="1">Cell projection</location>
        <location evidence="1">Neuron projection</location>
    </subcellularLocation>
    <subcellularLocation>
        <location evidence="16">Postsynaptic cell membrane</location>
        <topology evidence="16">Multi-pass membrane protein</topology>
    </subcellularLocation>
</comment>
<name>A0A8S4A1U6_9EUPU</name>
<dbReference type="InterPro" id="IPR000337">
    <property type="entry name" value="GPCR_3"/>
</dbReference>
<keyword evidence="5" id="KW-0732">Signal</keyword>
<keyword evidence="13" id="KW-0807">Transducer</keyword>
<keyword evidence="9 17" id="KW-0472">Membrane</keyword>
<evidence type="ECO:0000256" key="16">
    <source>
        <dbReference type="ARBA" id="ARBA00034104"/>
    </source>
</evidence>
<dbReference type="InterPro" id="IPR043458">
    <property type="entry name" value="GPR158/179"/>
</dbReference>
<keyword evidence="10" id="KW-1015">Disulfide bond</keyword>
<dbReference type="GO" id="GO:0045211">
    <property type="term" value="C:postsynaptic membrane"/>
    <property type="evidence" value="ECO:0007669"/>
    <property type="project" value="UniProtKB-SubCell"/>
</dbReference>
<evidence type="ECO:0000313" key="19">
    <source>
        <dbReference type="EMBL" id="CAG5132451.1"/>
    </source>
</evidence>
<evidence type="ECO:0000313" key="20">
    <source>
        <dbReference type="Proteomes" id="UP000678393"/>
    </source>
</evidence>
<feature type="transmembrane region" description="Helical" evidence="17">
    <location>
        <begin position="334"/>
        <end position="354"/>
    </location>
</feature>
<keyword evidence="14" id="KW-0628">Postsynaptic cell membrane</keyword>
<evidence type="ECO:0000256" key="10">
    <source>
        <dbReference type="ARBA" id="ARBA00023157"/>
    </source>
</evidence>
<gene>
    <name evidence="19" type="ORF">CUNI_LOCUS18009</name>
</gene>
<dbReference type="PANTHER" id="PTHR32546">
    <property type="entry name" value="G-PROTEIN COUPLED RECEPTOR 158-RELATED"/>
    <property type="match status" value="1"/>
</dbReference>
<evidence type="ECO:0000256" key="1">
    <source>
        <dbReference type="ARBA" id="ARBA00004487"/>
    </source>
</evidence>
<keyword evidence="15" id="KW-0966">Cell projection</keyword>
<dbReference type="PANTHER" id="PTHR32546:SF29">
    <property type="entry name" value="G-PROTEIN COUPLED RECEPTORS FAMILY 3 PROFILE DOMAIN-CONTAINING PROTEIN"/>
    <property type="match status" value="1"/>
</dbReference>
<proteinExistence type="inferred from homology"/>
<feature type="transmembrane region" description="Helical" evidence="17">
    <location>
        <begin position="401"/>
        <end position="421"/>
    </location>
</feature>
<evidence type="ECO:0000256" key="11">
    <source>
        <dbReference type="ARBA" id="ARBA00023170"/>
    </source>
</evidence>
<evidence type="ECO:0000256" key="17">
    <source>
        <dbReference type="SAM" id="Phobius"/>
    </source>
</evidence>
<keyword evidence="12" id="KW-0325">Glycoprotein</keyword>
<feature type="transmembrane region" description="Helical" evidence="17">
    <location>
        <begin position="521"/>
        <end position="539"/>
    </location>
</feature>
<dbReference type="CDD" id="cd12913">
    <property type="entry name" value="PDC1_MCP_like"/>
    <property type="match status" value="1"/>
</dbReference>
<dbReference type="PROSITE" id="PS50259">
    <property type="entry name" value="G_PROTEIN_RECEP_F3_4"/>
    <property type="match status" value="1"/>
</dbReference>
<feature type="domain" description="G-protein coupled receptors family 3 profile" evidence="18">
    <location>
        <begin position="332"/>
        <end position="579"/>
    </location>
</feature>
<feature type="transmembrane region" description="Helical" evidence="17">
    <location>
        <begin position="551"/>
        <end position="572"/>
    </location>
</feature>
<evidence type="ECO:0000256" key="2">
    <source>
        <dbReference type="ARBA" id="ARBA00007242"/>
    </source>
</evidence>
<dbReference type="Pfam" id="PF22673">
    <property type="entry name" value="MCP-like_PDC_1"/>
    <property type="match status" value="1"/>
</dbReference>
<evidence type="ECO:0000256" key="14">
    <source>
        <dbReference type="ARBA" id="ARBA00023257"/>
    </source>
</evidence>
<feature type="transmembrane region" description="Helical" evidence="17">
    <location>
        <begin position="486"/>
        <end position="509"/>
    </location>
</feature>
<dbReference type="PRINTS" id="PR01176">
    <property type="entry name" value="GABABRECEPTR"/>
</dbReference>
<dbReference type="AlphaFoldDB" id="A0A8S4A1U6"/>
<dbReference type="EMBL" id="CAJHNH020005379">
    <property type="protein sequence ID" value="CAG5132451.1"/>
    <property type="molecule type" value="Genomic_DNA"/>
</dbReference>
<evidence type="ECO:0000256" key="8">
    <source>
        <dbReference type="ARBA" id="ARBA00023040"/>
    </source>
</evidence>
<dbReference type="Pfam" id="PF22572">
    <property type="entry name" value="GPR158_179_EC"/>
    <property type="match status" value="1"/>
</dbReference>
<feature type="transmembrane region" description="Helical" evidence="17">
    <location>
        <begin position="442"/>
        <end position="463"/>
    </location>
</feature>
<dbReference type="PRINTS" id="PR00248">
    <property type="entry name" value="GPCRMGR"/>
</dbReference>
<evidence type="ECO:0000256" key="3">
    <source>
        <dbReference type="ARBA" id="ARBA00022475"/>
    </source>
</evidence>
<evidence type="ECO:0000256" key="5">
    <source>
        <dbReference type="ARBA" id="ARBA00022729"/>
    </source>
</evidence>
<dbReference type="InterPro" id="IPR017978">
    <property type="entry name" value="GPCR_3_C"/>
</dbReference>
<evidence type="ECO:0000256" key="9">
    <source>
        <dbReference type="ARBA" id="ARBA00023136"/>
    </source>
</evidence>
<evidence type="ECO:0000256" key="4">
    <source>
        <dbReference type="ARBA" id="ARBA00022692"/>
    </source>
</evidence>
<evidence type="ECO:0000256" key="7">
    <source>
        <dbReference type="ARBA" id="ARBA00023018"/>
    </source>
</evidence>
<dbReference type="GO" id="GO:0043005">
    <property type="term" value="C:neuron projection"/>
    <property type="evidence" value="ECO:0007669"/>
    <property type="project" value="UniProtKB-SubCell"/>
</dbReference>
<dbReference type="Gene3D" id="3.30.450.20">
    <property type="entry name" value="PAS domain"/>
    <property type="match status" value="1"/>
</dbReference>
<evidence type="ECO:0000256" key="6">
    <source>
        <dbReference type="ARBA" id="ARBA00022989"/>
    </source>
</evidence>
<feature type="non-terminal residue" evidence="19">
    <location>
        <position position="638"/>
    </location>
</feature>
<keyword evidence="7" id="KW-0770">Synapse</keyword>
<organism evidence="19 20">
    <name type="scientific">Candidula unifasciata</name>
    <dbReference type="NCBI Taxonomy" id="100452"/>
    <lineage>
        <taxon>Eukaryota</taxon>
        <taxon>Metazoa</taxon>
        <taxon>Spiralia</taxon>
        <taxon>Lophotrochozoa</taxon>
        <taxon>Mollusca</taxon>
        <taxon>Gastropoda</taxon>
        <taxon>Heterobranchia</taxon>
        <taxon>Euthyneura</taxon>
        <taxon>Panpulmonata</taxon>
        <taxon>Eupulmonata</taxon>
        <taxon>Stylommatophora</taxon>
        <taxon>Helicina</taxon>
        <taxon>Helicoidea</taxon>
        <taxon>Geomitridae</taxon>
        <taxon>Candidula</taxon>
    </lineage>
</organism>
<reference evidence="19" key="1">
    <citation type="submission" date="2021-04" db="EMBL/GenBank/DDBJ databases">
        <authorList>
            <consortium name="Molecular Ecology Group"/>
        </authorList>
    </citation>
    <scope>NUCLEOTIDE SEQUENCE</scope>
</reference>
<keyword evidence="6 17" id="KW-1133">Transmembrane helix</keyword>
<evidence type="ECO:0000256" key="13">
    <source>
        <dbReference type="ARBA" id="ARBA00023224"/>
    </source>
</evidence>
<sequence length="638" mass="70852">FVHLFCTDQIQAVRRALDYVKSIHTETCRGGTGQKLILNFDHNSWIDYTQPATRTANFLSSIIALDGHLDRFNADVRNNVRGNSLIYGSAIALEPGVISDKQKFCPYACRDRANDTLVTFDIANGYDYQTNSTDWYDLLRTVSTRNISMVTDKFSSNGHTVPNLLRYPAVTYGDGKWTYPYFDCGGGNIWMSTYSSPIFSLSSADNLSFSGVATIDIELTNLNINQCDLQDDDDVKVFDIFRGTHSCQTTTSCVALNEGFTAGAYVCECKDGFYFPNASAILKAFRGRDIEEYFEHTNTSSSASQFQCLPCSRGCETCISATPCLYDVSTAVQALTIIIIAVMILGCSLISIVTSRNKKQLVIKTASPIFLHLMCLGAVLMCSSVLVMFGEATSLTCTLQIWPFHVGFTVMYGALLIKTWRISEIFRSGGARKRVNLPDKALLQRMLPLVVCVIIYLAIWTGIDPPVVVTEKTSSNLKFFTCSMSWWTYVMYSLEALLLLAGVYLCFTVRKAPAHFNESKFITWATYNAIILGSFVIMLTRLVGLSAGPDIVYILMMAQQQVFVTITMALIFTPKFWTLYKGVSGDSVMYSNHVMTITGRIKPTLAPVSPVYGGSLTVYKSVGVQCQPEDCLWSSTFQ</sequence>
<keyword evidence="11" id="KW-0675">Receptor</keyword>
<keyword evidence="4 17" id="KW-0812">Transmembrane</keyword>
<dbReference type="GO" id="GO:0004930">
    <property type="term" value="F:G protein-coupled receptor activity"/>
    <property type="evidence" value="ECO:0007669"/>
    <property type="project" value="UniProtKB-KW"/>
</dbReference>
<accession>A0A8S4A1U6</accession>
<evidence type="ECO:0000259" key="18">
    <source>
        <dbReference type="PROSITE" id="PS50259"/>
    </source>
</evidence>
<keyword evidence="20" id="KW-1185">Reference proteome</keyword>
<feature type="transmembrane region" description="Helical" evidence="17">
    <location>
        <begin position="366"/>
        <end position="389"/>
    </location>
</feature>
<comment type="caution">
    <text evidence="19">The sequence shown here is derived from an EMBL/GenBank/DDBJ whole genome shotgun (WGS) entry which is preliminary data.</text>
</comment>